<gene>
    <name evidence="3" type="ORF">C1SCF055_LOCUS15339</name>
    <name evidence="2" type="ORF">C1SCF055_LOCUS3396</name>
</gene>
<dbReference type="OrthoDB" id="410769at2759"/>
<dbReference type="Proteomes" id="UP001152797">
    <property type="component" value="Unassembled WGS sequence"/>
</dbReference>
<evidence type="ECO:0000313" key="4">
    <source>
        <dbReference type="EMBL" id="CAL1128409.1"/>
    </source>
</evidence>
<keyword evidence="1" id="KW-0812">Transmembrane</keyword>
<dbReference type="EMBL" id="CAMXCT030001233">
    <property type="protein sequence ID" value="CAL4775431.1"/>
    <property type="molecule type" value="Genomic_DNA"/>
</dbReference>
<dbReference type="EMBL" id="CAMXCT010000176">
    <property type="protein sequence ID" value="CAI3975034.1"/>
    <property type="molecule type" value="Genomic_DNA"/>
</dbReference>
<dbReference type="EMBL" id="CAMXCT010001233">
    <property type="protein sequence ID" value="CAI3988119.1"/>
    <property type="molecule type" value="Genomic_DNA"/>
</dbReference>
<dbReference type="EMBL" id="CAMXCT030000176">
    <property type="protein sequence ID" value="CAL4762346.1"/>
    <property type="molecule type" value="Genomic_DNA"/>
</dbReference>
<evidence type="ECO:0000256" key="1">
    <source>
        <dbReference type="SAM" id="Phobius"/>
    </source>
</evidence>
<dbReference type="AlphaFoldDB" id="A0A9P1FFF0"/>
<dbReference type="EMBL" id="CAMXCT020001233">
    <property type="protein sequence ID" value="CAL1141494.1"/>
    <property type="molecule type" value="Genomic_DNA"/>
</dbReference>
<protein>
    <submittedName>
        <fullName evidence="2">Uncharacterized protein</fullName>
    </submittedName>
</protein>
<evidence type="ECO:0000313" key="3">
    <source>
        <dbReference type="EMBL" id="CAI3988119.1"/>
    </source>
</evidence>
<comment type="caution">
    <text evidence="2">The sequence shown here is derived from an EMBL/GenBank/DDBJ whole genome shotgun (WGS) entry which is preliminary data.</text>
</comment>
<reference evidence="4" key="2">
    <citation type="submission" date="2024-04" db="EMBL/GenBank/DDBJ databases">
        <authorList>
            <person name="Chen Y."/>
            <person name="Shah S."/>
            <person name="Dougan E. K."/>
            <person name="Thang M."/>
            <person name="Chan C."/>
        </authorList>
    </citation>
    <scope>NUCLEOTIDE SEQUENCE [LARGE SCALE GENOMIC DNA]</scope>
</reference>
<organism evidence="2">
    <name type="scientific">Cladocopium goreaui</name>
    <dbReference type="NCBI Taxonomy" id="2562237"/>
    <lineage>
        <taxon>Eukaryota</taxon>
        <taxon>Sar</taxon>
        <taxon>Alveolata</taxon>
        <taxon>Dinophyceae</taxon>
        <taxon>Suessiales</taxon>
        <taxon>Symbiodiniaceae</taxon>
        <taxon>Cladocopium</taxon>
    </lineage>
</organism>
<feature type="transmembrane region" description="Helical" evidence="1">
    <location>
        <begin position="33"/>
        <end position="51"/>
    </location>
</feature>
<dbReference type="EMBL" id="CAMXCT020000176">
    <property type="protein sequence ID" value="CAL1128409.1"/>
    <property type="molecule type" value="Genomic_DNA"/>
</dbReference>
<keyword evidence="5" id="KW-1185">Reference proteome</keyword>
<keyword evidence="1" id="KW-0472">Membrane</keyword>
<evidence type="ECO:0000313" key="5">
    <source>
        <dbReference type="Proteomes" id="UP001152797"/>
    </source>
</evidence>
<name>A0A9P1FFF0_9DINO</name>
<sequence>MKSARYRSVRFDIKDHNPKPGTKRAKKTNFMDLNSASGYALAILIMLKGIMNNFAAHFGIKCSSFCKVNVGTSMRSACTSLGFSDYSSVFLSNKLLERTCTLVVLCTALGGAWSLEQPSGSLLEFYPTWRFILASIFRCGGDRAVTLVKWWMRHYDSATAKRHMGFANTPVISRLDKGKLSMSGFQKNPKLRTCEKYQDGSGKTRYKGTRFLKQTEIYPPRFARAVCDLVEGMKMTARGQPQITMESTPPAIETIQLDWEFDPSLWQYVDFGEVFAYLRGSTNLNIPEPWKTIIPRKLS</sequence>
<accession>A0A9P1FFF0</accession>
<proteinExistence type="predicted"/>
<evidence type="ECO:0000313" key="2">
    <source>
        <dbReference type="EMBL" id="CAI3975034.1"/>
    </source>
</evidence>
<keyword evidence="1" id="KW-1133">Transmembrane helix</keyword>
<reference evidence="2" key="1">
    <citation type="submission" date="2022-10" db="EMBL/GenBank/DDBJ databases">
        <authorList>
            <person name="Chen Y."/>
            <person name="Dougan E. K."/>
            <person name="Chan C."/>
            <person name="Rhodes N."/>
            <person name="Thang M."/>
        </authorList>
    </citation>
    <scope>NUCLEOTIDE SEQUENCE</scope>
</reference>